<dbReference type="AlphaFoldDB" id="A0A0X3WJ47"/>
<evidence type="ECO:0000256" key="1">
    <source>
        <dbReference type="SAM" id="MobiDB-lite"/>
    </source>
</evidence>
<comment type="caution">
    <text evidence="2">The sequence shown here is derived from an EMBL/GenBank/DDBJ whole genome shotgun (WGS) entry which is preliminary data.</text>
</comment>
<accession>A0A0X3WJ47</accession>
<reference evidence="3" key="1">
    <citation type="submission" date="2015-10" db="EMBL/GenBank/DDBJ databases">
        <authorList>
            <person name="Ju K.-S."/>
            <person name="Doroghazi J.R."/>
            <person name="Metcalf W.W."/>
        </authorList>
    </citation>
    <scope>NUCLEOTIDE SEQUENCE [LARGE SCALE GENOMIC DNA]</scope>
    <source>
        <strain evidence="3">NRRL F-8817</strain>
    </source>
</reference>
<dbReference type="Proteomes" id="UP000053413">
    <property type="component" value="Unassembled WGS sequence"/>
</dbReference>
<evidence type="ECO:0000313" key="2">
    <source>
        <dbReference type="EMBL" id="KUL56682.1"/>
    </source>
</evidence>
<dbReference type="RefSeq" id="WP_059145278.1">
    <property type="nucleotide sequence ID" value="NZ_LLZJ01000255.1"/>
</dbReference>
<sequence length="74" mass="7924">MTDSPFPADQRIVLIGDPRVRAVPVRDCGEPLVDCRGRLRVDPRRADPAPAAAYGPAPEPHSDPHACSPEAGEQ</sequence>
<proteinExistence type="predicted"/>
<gene>
    <name evidence="2" type="ORF">ADL28_20965</name>
</gene>
<feature type="region of interest" description="Disordered" evidence="1">
    <location>
        <begin position="42"/>
        <end position="74"/>
    </location>
</feature>
<name>A0A0X3WJ47_STRVO</name>
<dbReference type="EMBL" id="LLZJ01000255">
    <property type="protein sequence ID" value="KUL56682.1"/>
    <property type="molecule type" value="Genomic_DNA"/>
</dbReference>
<protein>
    <submittedName>
        <fullName evidence="2">Uncharacterized protein</fullName>
    </submittedName>
</protein>
<organism evidence="2 3">
    <name type="scientific">Streptomyces violaceusniger</name>
    <dbReference type="NCBI Taxonomy" id="68280"/>
    <lineage>
        <taxon>Bacteria</taxon>
        <taxon>Bacillati</taxon>
        <taxon>Actinomycetota</taxon>
        <taxon>Actinomycetes</taxon>
        <taxon>Kitasatosporales</taxon>
        <taxon>Streptomycetaceae</taxon>
        <taxon>Streptomyces</taxon>
        <taxon>Streptomyces violaceusniger group</taxon>
    </lineage>
</organism>
<evidence type="ECO:0000313" key="3">
    <source>
        <dbReference type="Proteomes" id="UP000053413"/>
    </source>
</evidence>